<feature type="signal peptide" evidence="1">
    <location>
        <begin position="1"/>
        <end position="23"/>
    </location>
</feature>
<reference evidence="2" key="1">
    <citation type="journal article" date="2017" name="J. ISSAAS">
        <title>Ophiuroid Phylotranscriptomics Enables Discovery Of Novel Echinoderm Representatives Of Bilaterian Neuropeptide Families And Reconstruction Of Neuropeptide Precursor Evolution Over ~270 Million Years.</title>
        <authorList>
            <person name="Zandawala M."/>
            <person name="Yanez L.A."/>
            <person name="Moghul I."/>
            <person name="Delroisse J."/>
            <person name="Abylkassimova N."/>
            <person name="Hugall A."/>
            <person name="O'Hara T."/>
            <person name="Elphick M.R."/>
        </authorList>
    </citation>
    <scope>NUCLEOTIDE SEQUENCE</scope>
</reference>
<accession>A0A220W0B0</accession>
<organism evidence="2">
    <name type="scientific">Ophionotus victoriae</name>
    <dbReference type="NCBI Taxonomy" id="667017"/>
    <lineage>
        <taxon>Eukaryota</taxon>
        <taxon>Metazoa</taxon>
        <taxon>Echinodermata</taxon>
        <taxon>Eleutherozoa</taxon>
        <taxon>Asterozoa</taxon>
        <taxon>Ophiuroidea</taxon>
        <taxon>Myophiuroidea</taxon>
        <taxon>Metophiurida</taxon>
        <taxon>Ophintegrida</taxon>
        <taxon>Amphilepidida</taxon>
        <taxon>Ophiurina</taxon>
        <taxon>Chilophiurina</taxon>
        <taxon>Ophiuridae</taxon>
        <taxon>Ophiurinae</taxon>
        <taxon>Ophionotus</taxon>
    </lineage>
</organism>
<name>A0A220W0B0_9ECHI</name>
<keyword evidence="1" id="KW-0732">Signal</keyword>
<sequence length="83" mass="8764">MQSKVTACVCVMAVLLVVQVVTAQGFNRDGPAKFMRWGKRGDSTDSALGSSLELPLFGNTKIICRYAGEAGLYNCAGVSGAFE</sequence>
<evidence type="ECO:0000256" key="1">
    <source>
        <dbReference type="SAM" id="SignalP"/>
    </source>
</evidence>
<protein>
    <submittedName>
        <fullName evidence="2">Luqin</fullName>
    </submittedName>
</protein>
<evidence type="ECO:0000313" key="2">
    <source>
        <dbReference type="EMBL" id="ASK86252.1"/>
    </source>
</evidence>
<feature type="chain" id="PRO_5012555839" evidence="1">
    <location>
        <begin position="24"/>
        <end position="83"/>
    </location>
</feature>
<dbReference type="EMBL" id="MF155242">
    <property type="protein sequence ID" value="ASK86252.1"/>
    <property type="molecule type" value="mRNA"/>
</dbReference>
<dbReference type="AlphaFoldDB" id="A0A220W0B0"/>
<proteinExistence type="evidence at transcript level"/>